<accession>A0A1Y5PJG6</accession>
<protein>
    <submittedName>
        <fullName evidence="1">Uncharacterized protein</fullName>
    </submittedName>
</protein>
<gene>
    <name evidence="1" type="ORF">MHPYR_620028</name>
</gene>
<dbReference type="EMBL" id="FLQS01000059">
    <property type="protein sequence ID" value="SBS78852.1"/>
    <property type="molecule type" value="Genomic_DNA"/>
</dbReference>
<dbReference type="AlphaFoldDB" id="A0A1Y5PJG6"/>
<organism evidence="1">
    <name type="scientific">uncultured Mycobacterium sp</name>
    <dbReference type="NCBI Taxonomy" id="171292"/>
    <lineage>
        <taxon>Bacteria</taxon>
        <taxon>Bacillati</taxon>
        <taxon>Actinomycetota</taxon>
        <taxon>Actinomycetes</taxon>
        <taxon>Mycobacteriales</taxon>
        <taxon>Mycobacteriaceae</taxon>
        <taxon>Mycobacterium</taxon>
        <taxon>environmental samples</taxon>
    </lineage>
</organism>
<evidence type="ECO:0000313" key="1">
    <source>
        <dbReference type="EMBL" id="SBS78852.1"/>
    </source>
</evidence>
<proteinExistence type="predicted"/>
<sequence length="81" mass="8806">MARYPLTEASRLADVAAIRDRFAERSTALIETTLLRRKAVTKLGELGDVSGWLFTDDALQQATAAPVARHRAARLAGAARQ</sequence>
<name>A0A1Y5PJG6_9MYCO</name>
<reference evidence="1" key="1">
    <citation type="submission" date="2016-03" db="EMBL/GenBank/DDBJ databases">
        <authorList>
            <person name="Ploux O."/>
        </authorList>
    </citation>
    <scope>NUCLEOTIDE SEQUENCE</scope>
    <source>
        <strain evidence="1">UC10</strain>
    </source>
</reference>